<proteinExistence type="predicted"/>
<evidence type="ECO:0000313" key="1">
    <source>
        <dbReference type="EMBL" id="VDD22948.1"/>
    </source>
</evidence>
<gene>
    <name evidence="1" type="ORF">BOLC2T09115H</name>
</gene>
<dbReference type="AlphaFoldDB" id="A0A3P6D9T4"/>
<accession>A0A3P6D9T4</accession>
<organism evidence="1">
    <name type="scientific">Brassica oleracea</name>
    <name type="common">Wild cabbage</name>
    <dbReference type="NCBI Taxonomy" id="3712"/>
    <lineage>
        <taxon>Eukaryota</taxon>
        <taxon>Viridiplantae</taxon>
        <taxon>Streptophyta</taxon>
        <taxon>Embryophyta</taxon>
        <taxon>Tracheophyta</taxon>
        <taxon>Spermatophyta</taxon>
        <taxon>Magnoliopsida</taxon>
        <taxon>eudicotyledons</taxon>
        <taxon>Gunneridae</taxon>
        <taxon>Pentapetalae</taxon>
        <taxon>rosids</taxon>
        <taxon>malvids</taxon>
        <taxon>Brassicales</taxon>
        <taxon>Brassicaceae</taxon>
        <taxon>Brassiceae</taxon>
        <taxon>Brassica</taxon>
    </lineage>
</organism>
<name>A0A3P6D9T4_BRAOL</name>
<dbReference type="EMBL" id="LR031874">
    <property type="protein sequence ID" value="VDD22948.1"/>
    <property type="molecule type" value="Genomic_DNA"/>
</dbReference>
<reference evidence="1" key="1">
    <citation type="submission" date="2018-11" db="EMBL/GenBank/DDBJ databases">
        <authorList>
            <consortium name="Genoscope - CEA"/>
            <person name="William W."/>
        </authorList>
    </citation>
    <scope>NUCLEOTIDE SEQUENCE</scope>
</reference>
<protein>
    <submittedName>
        <fullName evidence="1">Uncharacterized protein</fullName>
    </submittedName>
</protein>
<sequence length="83" mass="9462">MVATVILERDENRDLHDQEGHLRNAAGQRIMGIRVDTEPPMEMDIGKGDTVKRQENFIKGKGDEALKYHVKAIIEDGFWQVIS</sequence>